<dbReference type="NCBIfam" id="TIGR01752">
    <property type="entry name" value="flav_long"/>
    <property type="match status" value="1"/>
</dbReference>
<keyword evidence="5 8" id="KW-0288">FMN</keyword>
<dbReference type="InterPro" id="IPR001226">
    <property type="entry name" value="Flavodoxin_CS"/>
</dbReference>
<keyword evidence="4 8" id="KW-0285">Flavoprotein</keyword>
<comment type="function">
    <text evidence="8">Low-potential electron donor to a number of redox enzymes.</text>
</comment>
<dbReference type="InterPro" id="IPR029039">
    <property type="entry name" value="Flavoprotein-like_sf"/>
</dbReference>
<dbReference type="InterPro" id="IPR010086">
    <property type="entry name" value="Flavodoxin_lc"/>
</dbReference>
<evidence type="ECO:0000256" key="2">
    <source>
        <dbReference type="ARBA" id="ARBA00005267"/>
    </source>
</evidence>
<dbReference type="InterPro" id="IPR001094">
    <property type="entry name" value="Flavdoxin-like"/>
</dbReference>
<comment type="cofactor">
    <cofactor evidence="1 8">
        <name>FMN</name>
        <dbReference type="ChEBI" id="CHEBI:58210"/>
    </cofactor>
</comment>
<dbReference type="EMBL" id="BX571659">
    <property type="protein sequence ID" value="CAE09893.1"/>
    <property type="molecule type" value="Genomic_DNA"/>
</dbReference>
<evidence type="ECO:0000256" key="8">
    <source>
        <dbReference type="PIRNR" id="PIRNR038996"/>
    </source>
</evidence>
<protein>
    <recommendedName>
        <fullName evidence="8">Flavodoxin</fullName>
    </recommendedName>
</protein>
<dbReference type="HOGENOM" id="CLU_051402_1_0_7"/>
<evidence type="ECO:0000256" key="6">
    <source>
        <dbReference type="ARBA" id="ARBA00022982"/>
    </source>
</evidence>
<dbReference type="GO" id="GO:0009055">
    <property type="term" value="F:electron transfer activity"/>
    <property type="evidence" value="ECO:0007669"/>
    <property type="project" value="UniProtKB-UniRule"/>
</dbReference>
<dbReference type="NCBIfam" id="NF006738">
    <property type="entry name" value="PRK09267.1-4"/>
    <property type="match status" value="1"/>
</dbReference>
<dbReference type="AlphaFoldDB" id="Q7MS46"/>
<evidence type="ECO:0000256" key="3">
    <source>
        <dbReference type="ARBA" id="ARBA00022448"/>
    </source>
</evidence>
<dbReference type="PANTHER" id="PTHR42809:SF1">
    <property type="entry name" value="FLAVODOXIN 1"/>
    <property type="match status" value="1"/>
</dbReference>
<keyword evidence="7" id="KW-0535">Nitrogen fixation</keyword>
<dbReference type="PIRSF" id="PIRSF038996">
    <property type="entry name" value="FldA"/>
    <property type="match status" value="1"/>
</dbReference>
<organism evidence="11">
    <name type="scientific">Wolinella succinogenes (strain ATCC 29543 / DSM 1740 / CCUG 13145 / JCM 31913 / LMG 7466 / NCTC 11488 / FDC 602W)</name>
    <name type="common">Vibrio succinogenes</name>
    <dbReference type="NCBI Taxonomy" id="273121"/>
    <lineage>
        <taxon>Bacteria</taxon>
        <taxon>Pseudomonadati</taxon>
        <taxon>Campylobacterota</taxon>
        <taxon>Epsilonproteobacteria</taxon>
        <taxon>Campylobacterales</taxon>
        <taxon>Helicobacteraceae</taxon>
        <taxon>Wolinella</taxon>
    </lineage>
</organism>
<evidence type="ECO:0000313" key="10">
    <source>
        <dbReference type="EMBL" id="CAE09893.1"/>
    </source>
</evidence>
<dbReference type="RefSeq" id="WP_011138690.1">
    <property type="nucleotide sequence ID" value="NC_005090.1"/>
</dbReference>
<dbReference type="Pfam" id="PF00258">
    <property type="entry name" value="Flavodoxin_1"/>
    <property type="match status" value="1"/>
</dbReference>
<evidence type="ECO:0000259" key="9">
    <source>
        <dbReference type="PROSITE" id="PS50902"/>
    </source>
</evidence>
<dbReference type="InterPro" id="IPR050619">
    <property type="entry name" value="Flavodoxin"/>
</dbReference>
<dbReference type="Gene3D" id="3.40.50.360">
    <property type="match status" value="1"/>
</dbReference>
<keyword evidence="6 8" id="KW-0249">Electron transport</keyword>
<reference evidence="10 11" key="1">
    <citation type="journal article" date="2003" name="Proc. Natl. Acad. Sci. U.S.A.">
        <title>Complete genome sequence and analysis of Wolinella succinogenes.</title>
        <authorList>
            <person name="Baar C."/>
            <person name="Eppinger M."/>
            <person name="Raddatz G."/>
            <person name="Simon JM."/>
            <person name="Lanz C."/>
            <person name="Klimmek O."/>
            <person name="Nandakumar R."/>
            <person name="Gross R."/>
            <person name="Rosinus A."/>
            <person name="Keller H."/>
            <person name="Jagtap P."/>
            <person name="Linke B."/>
            <person name="Meyer F."/>
            <person name="Lederer H."/>
            <person name="Schuster S.C."/>
        </authorList>
    </citation>
    <scope>NUCLEOTIDE SEQUENCE [LARGE SCALE GENOMIC DNA]</scope>
    <source>
        <strain evidence="11">ATCC 29543 / DSM 1740 / CCUG 13145 / JCM 31913 / LMG 7466 / NCTC 11488 / FDC 602W</strain>
    </source>
</reference>
<dbReference type="PANTHER" id="PTHR42809">
    <property type="entry name" value="FLAVODOXIN 2"/>
    <property type="match status" value="1"/>
</dbReference>
<dbReference type="PROSITE" id="PS50902">
    <property type="entry name" value="FLAVODOXIN_LIKE"/>
    <property type="match status" value="1"/>
</dbReference>
<name>Q7MS46_WOLSU</name>
<keyword evidence="3 8" id="KW-0813">Transport</keyword>
<evidence type="ECO:0000256" key="4">
    <source>
        <dbReference type="ARBA" id="ARBA00022630"/>
    </source>
</evidence>
<dbReference type="NCBIfam" id="NF006739">
    <property type="entry name" value="PRK09267.1-5"/>
    <property type="match status" value="1"/>
</dbReference>
<dbReference type="Proteomes" id="UP000000422">
    <property type="component" value="Chromosome"/>
</dbReference>
<dbReference type="GO" id="GO:0010181">
    <property type="term" value="F:FMN binding"/>
    <property type="evidence" value="ECO:0007669"/>
    <property type="project" value="UniProtKB-UniRule"/>
</dbReference>
<feature type="domain" description="Flavodoxin-like" evidence="9">
    <location>
        <begin position="4"/>
        <end position="166"/>
    </location>
</feature>
<dbReference type="InterPro" id="IPR008254">
    <property type="entry name" value="Flavodoxin/NO_synth"/>
</dbReference>
<keyword evidence="11" id="KW-1185">Reference proteome</keyword>
<proteinExistence type="inferred from homology"/>
<dbReference type="SUPFAM" id="SSF52218">
    <property type="entry name" value="Flavoproteins"/>
    <property type="match status" value="1"/>
</dbReference>
<dbReference type="eggNOG" id="COG0716">
    <property type="taxonomic scope" value="Bacteria"/>
</dbReference>
<comment type="similarity">
    <text evidence="2 8">Belongs to the flavodoxin family.</text>
</comment>
<dbReference type="PROSITE" id="PS00201">
    <property type="entry name" value="FLAVODOXIN"/>
    <property type="match status" value="1"/>
</dbReference>
<evidence type="ECO:0000313" key="11">
    <source>
        <dbReference type="Proteomes" id="UP000000422"/>
    </source>
</evidence>
<dbReference type="PRINTS" id="PR00369">
    <property type="entry name" value="FLAVODOXIN"/>
</dbReference>
<evidence type="ECO:0000256" key="5">
    <source>
        <dbReference type="ARBA" id="ARBA00022643"/>
    </source>
</evidence>
<accession>Q7MS46</accession>
<sequence length="171" mass="18553">MNKTAIFYGSTGGNTKEAATLIHRELGGEAVADIFDVSKLKDASAFAPYENLILGTSTWGDGDLQDDWYDFLKEFEKADLGSKKVALFGLGDQEGFGHAYLNGMKTLHDSAKKLGATIVGAWEDEGYSYDSSEAVVNGKFVGLALDADNQDELTPERVKNWCAELKKALSI</sequence>
<dbReference type="STRING" id="273121.WS0778"/>
<dbReference type="KEGG" id="wsu:WS0778"/>
<evidence type="ECO:0000256" key="1">
    <source>
        <dbReference type="ARBA" id="ARBA00001917"/>
    </source>
</evidence>
<evidence type="ECO:0000256" key="7">
    <source>
        <dbReference type="ARBA" id="ARBA00023231"/>
    </source>
</evidence>
<gene>
    <name evidence="10" type="primary">FLDA</name>
    <name evidence="10" type="ordered locus">WS0778</name>
</gene>